<keyword evidence="3" id="KW-1185">Reference proteome</keyword>
<dbReference type="OrthoDB" id="3254104at2759"/>
<proteinExistence type="predicted"/>
<feature type="transmembrane region" description="Helical" evidence="1">
    <location>
        <begin position="115"/>
        <end position="136"/>
    </location>
</feature>
<accession>A0A9P8W5T9</accession>
<feature type="transmembrane region" description="Helical" evidence="1">
    <location>
        <begin position="77"/>
        <end position="103"/>
    </location>
</feature>
<keyword evidence="1" id="KW-0812">Transmembrane</keyword>
<keyword evidence="1" id="KW-0472">Membrane</keyword>
<sequence>MTIVTNPSKPSRLSPSLSPYHAMVIESHEMCDSYNLIAAISNWLFLAGFTFIPGTFSSISRVSALDHSEAGKTLQHALNAAPLLVIGTLCCFAGSIGIFWVYWKVRSNYVWLIDRVFLPGLLNLVVALTVSIVNIYTAQNGNWSITAIVNVCIVAFFLIVMGSALSVYRFWLLAKL</sequence>
<protein>
    <submittedName>
        <fullName evidence="2">Uncharacterized protein</fullName>
    </submittedName>
</protein>
<comment type="caution">
    <text evidence="2">The sequence shown here is derived from an EMBL/GenBank/DDBJ whole genome shotgun (WGS) entry which is preliminary data.</text>
</comment>
<evidence type="ECO:0000256" key="1">
    <source>
        <dbReference type="SAM" id="Phobius"/>
    </source>
</evidence>
<reference evidence="2 3" key="1">
    <citation type="journal article" date="2021" name="Nat. Commun.">
        <title>Genetic determinants of endophytism in the Arabidopsis root mycobiome.</title>
        <authorList>
            <person name="Mesny F."/>
            <person name="Miyauchi S."/>
            <person name="Thiergart T."/>
            <person name="Pickel B."/>
            <person name="Atanasova L."/>
            <person name="Karlsson M."/>
            <person name="Huettel B."/>
            <person name="Barry K.W."/>
            <person name="Haridas S."/>
            <person name="Chen C."/>
            <person name="Bauer D."/>
            <person name="Andreopoulos W."/>
            <person name="Pangilinan J."/>
            <person name="LaButti K."/>
            <person name="Riley R."/>
            <person name="Lipzen A."/>
            <person name="Clum A."/>
            <person name="Drula E."/>
            <person name="Henrissat B."/>
            <person name="Kohler A."/>
            <person name="Grigoriev I.V."/>
            <person name="Martin F.M."/>
            <person name="Hacquard S."/>
        </authorList>
    </citation>
    <scope>NUCLEOTIDE SEQUENCE [LARGE SCALE GENOMIC DNA]</scope>
    <source>
        <strain evidence="2 3">MPI-CAGE-CH-0241</strain>
    </source>
</reference>
<dbReference type="AlphaFoldDB" id="A0A9P8W5T9"/>
<evidence type="ECO:0000313" key="2">
    <source>
        <dbReference type="EMBL" id="KAH6889948.1"/>
    </source>
</evidence>
<dbReference type="EMBL" id="JAGPYM010000010">
    <property type="protein sequence ID" value="KAH6889948.1"/>
    <property type="molecule type" value="Genomic_DNA"/>
</dbReference>
<gene>
    <name evidence="2" type="ORF">B0T10DRAFT_538193</name>
</gene>
<name>A0A9P8W5T9_9HYPO</name>
<keyword evidence="1" id="KW-1133">Transmembrane helix</keyword>
<feature type="transmembrane region" description="Helical" evidence="1">
    <location>
        <begin position="148"/>
        <end position="171"/>
    </location>
</feature>
<evidence type="ECO:0000313" key="3">
    <source>
        <dbReference type="Proteomes" id="UP000777438"/>
    </source>
</evidence>
<feature type="transmembrane region" description="Helical" evidence="1">
    <location>
        <begin position="36"/>
        <end position="56"/>
    </location>
</feature>
<dbReference type="Proteomes" id="UP000777438">
    <property type="component" value="Unassembled WGS sequence"/>
</dbReference>
<organism evidence="2 3">
    <name type="scientific">Thelonectria olida</name>
    <dbReference type="NCBI Taxonomy" id="1576542"/>
    <lineage>
        <taxon>Eukaryota</taxon>
        <taxon>Fungi</taxon>
        <taxon>Dikarya</taxon>
        <taxon>Ascomycota</taxon>
        <taxon>Pezizomycotina</taxon>
        <taxon>Sordariomycetes</taxon>
        <taxon>Hypocreomycetidae</taxon>
        <taxon>Hypocreales</taxon>
        <taxon>Nectriaceae</taxon>
        <taxon>Thelonectria</taxon>
    </lineage>
</organism>